<accession>A0A1C4YH36</accession>
<proteinExistence type="predicted"/>
<keyword evidence="3" id="KW-1185">Reference proteome</keyword>
<sequence>MSRKRVSLITAVLAVIVTMALASPASASPATDNMAASGAPGVTATAPSCVSRTVYEVPGGFDVFLQNRCGQVMYVRVIVDWDIDSVCIQLLVNQNRTWHYYGVTGQYRRLDTCVPDLSATSSR</sequence>
<feature type="signal peptide" evidence="1">
    <location>
        <begin position="1"/>
        <end position="27"/>
    </location>
</feature>
<evidence type="ECO:0000256" key="1">
    <source>
        <dbReference type="SAM" id="SignalP"/>
    </source>
</evidence>
<dbReference type="InterPro" id="IPR036379">
    <property type="entry name" value="A-amylase_inhib_sf"/>
</dbReference>
<dbReference type="RefSeq" id="WP_074475086.1">
    <property type="nucleotide sequence ID" value="NZ_FMCT01000006.1"/>
</dbReference>
<dbReference type="EMBL" id="FMCT01000006">
    <property type="protein sequence ID" value="SCF20039.1"/>
    <property type="molecule type" value="Genomic_DNA"/>
</dbReference>
<dbReference type="Gene3D" id="2.60.40.20">
    <property type="entry name" value="Alpha-amylase inhibitor"/>
    <property type="match status" value="1"/>
</dbReference>
<evidence type="ECO:0008006" key="4">
    <source>
        <dbReference type="Google" id="ProtNLM"/>
    </source>
</evidence>
<feature type="chain" id="PRO_5008709167" description="Beta/Gamma crystallin" evidence="1">
    <location>
        <begin position="28"/>
        <end position="123"/>
    </location>
</feature>
<evidence type="ECO:0000313" key="2">
    <source>
        <dbReference type="EMBL" id="SCF20039.1"/>
    </source>
</evidence>
<dbReference type="GO" id="GO:0015066">
    <property type="term" value="F:alpha-amylase inhibitor activity"/>
    <property type="evidence" value="ECO:0007669"/>
    <property type="project" value="InterPro"/>
</dbReference>
<evidence type="ECO:0000313" key="3">
    <source>
        <dbReference type="Proteomes" id="UP000183585"/>
    </source>
</evidence>
<dbReference type="AlphaFoldDB" id="A0A1C4YH36"/>
<name>A0A1C4YH36_9ACTN</name>
<organism evidence="2 3">
    <name type="scientific">Micromonospora carbonacea</name>
    <dbReference type="NCBI Taxonomy" id="47853"/>
    <lineage>
        <taxon>Bacteria</taxon>
        <taxon>Bacillati</taxon>
        <taxon>Actinomycetota</taxon>
        <taxon>Actinomycetes</taxon>
        <taxon>Micromonosporales</taxon>
        <taxon>Micromonosporaceae</taxon>
        <taxon>Micromonospora</taxon>
    </lineage>
</organism>
<protein>
    <recommendedName>
        <fullName evidence="4">Beta/Gamma crystallin</fullName>
    </recommendedName>
</protein>
<keyword evidence="1" id="KW-0732">Signal</keyword>
<dbReference type="Proteomes" id="UP000183585">
    <property type="component" value="Unassembled WGS sequence"/>
</dbReference>
<reference evidence="3" key="1">
    <citation type="submission" date="2016-06" db="EMBL/GenBank/DDBJ databases">
        <authorList>
            <person name="Varghese N."/>
            <person name="Submissions Spin"/>
        </authorList>
    </citation>
    <scope>NUCLEOTIDE SEQUENCE [LARGE SCALE GENOMIC DNA]</scope>
    <source>
        <strain evidence="3">DSM 43168</strain>
    </source>
</reference>
<gene>
    <name evidence="2" type="ORF">GA0070563_106128</name>
</gene>